<reference evidence="1 2" key="1">
    <citation type="submission" date="2021-06" db="EMBL/GenBank/DDBJ databases">
        <title>Caerostris darwini draft genome.</title>
        <authorList>
            <person name="Kono N."/>
            <person name="Arakawa K."/>
        </authorList>
    </citation>
    <scope>NUCLEOTIDE SEQUENCE [LARGE SCALE GENOMIC DNA]</scope>
</reference>
<organism evidence="1 2">
    <name type="scientific">Caerostris darwini</name>
    <dbReference type="NCBI Taxonomy" id="1538125"/>
    <lineage>
        <taxon>Eukaryota</taxon>
        <taxon>Metazoa</taxon>
        <taxon>Ecdysozoa</taxon>
        <taxon>Arthropoda</taxon>
        <taxon>Chelicerata</taxon>
        <taxon>Arachnida</taxon>
        <taxon>Araneae</taxon>
        <taxon>Araneomorphae</taxon>
        <taxon>Entelegynae</taxon>
        <taxon>Araneoidea</taxon>
        <taxon>Araneidae</taxon>
        <taxon>Caerostris</taxon>
    </lineage>
</organism>
<dbReference type="Proteomes" id="UP001054837">
    <property type="component" value="Unassembled WGS sequence"/>
</dbReference>
<gene>
    <name evidence="1" type="ORF">CDAR_218431</name>
</gene>
<keyword evidence="2" id="KW-1185">Reference proteome</keyword>
<proteinExistence type="predicted"/>
<protein>
    <submittedName>
        <fullName evidence="1">Uncharacterized protein</fullName>
    </submittedName>
</protein>
<name>A0AAV4REF4_9ARAC</name>
<evidence type="ECO:0000313" key="2">
    <source>
        <dbReference type="Proteomes" id="UP001054837"/>
    </source>
</evidence>
<accession>A0AAV4REF4</accession>
<comment type="caution">
    <text evidence="1">The sequence shown here is derived from an EMBL/GenBank/DDBJ whole genome shotgun (WGS) entry which is preliminary data.</text>
</comment>
<dbReference type="AlphaFoldDB" id="A0AAV4REF4"/>
<sequence>MISYTNICPKFFPNPIRRCGPTPEAAKSAGSLKLIIVFQFLPNLNAERRSSSPLSAAPSFKRAYTMKRPAFDPESDEVPQRTGVLFLQSHLYRQRG</sequence>
<dbReference type="EMBL" id="BPLQ01006195">
    <property type="protein sequence ID" value="GIY20693.1"/>
    <property type="molecule type" value="Genomic_DNA"/>
</dbReference>
<evidence type="ECO:0000313" key="1">
    <source>
        <dbReference type="EMBL" id="GIY20693.1"/>
    </source>
</evidence>